<evidence type="ECO:0000313" key="3">
    <source>
        <dbReference type="Proteomes" id="UP000324222"/>
    </source>
</evidence>
<feature type="region of interest" description="Disordered" evidence="1">
    <location>
        <begin position="1"/>
        <end position="30"/>
    </location>
</feature>
<dbReference type="AlphaFoldDB" id="A0A5B7EQG7"/>
<organism evidence="2 3">
    <name type="scientific">Portunus trituberculatus</name>
    <name type="common">Swimming crab</name>
    <name type="synonym">Neptunus trituberculatus</name>
    <dbReference type="NCBI Taxonomy" id="210409"/>
    <lineage>
        <taxon>Eukaryota</taxon>
        <taxon>Metazoa</taxon>
        <taxon>Ecdysozoa</taxon>
        <taxon>Arthropoda</taxon>
        <taxon>Crustacea</taxon>
        <taxon>Multicrustacea</taxon>
        <taxon>Malacostraca</taxon>
        <taxon>Eumalacostraca</taxon>
        <taxon>Eucarida</taxon>
        <taxon>Decapoda</taxon>
        <taxon>Pleocyemata</taxon>
        <taxon>Brachyura</taxon>
        <taxon>Eubrachyura</taxon>
        <taxon>Portunoidea</taxon>
        <taxon>Portunidae</taxon>
        <taxon>Portuninae</taxon>
        <taxon>Portunus</taxon>
    </lineage>
</organism>
<comment type="caution">
    <text evidence="2">The sequence shown here is derived from an EMBL/GenBank/DDBJ whole genome shotgun (WGS) entry which is preliminary data.</text>
</comment>
<accession>A0A5B7EQG7</accession>
<protein>
    <submittedName>
        <fullName evidence="2">Uncharacterized protein</fullName>
    </submittedName>
</protein>
<keyword evidence="3" id="KW-1185">Reference proteome</keyword>
<proteinExistence type="predicted"/>
<name>A0A5B7EQG7_PORTR</name>
<dbReference type="EMBL" id="VSRR010003262">
    <property type="protein sequence ID" value="MPC35379.1"/>
    <property type="molecule type" value="Genomic_DNA"/>
</dbReference>
<sequence>MTTGTFVPNRDPAASGGGGDGTSEGRSEETVAYVKAHLASHLATCVCSSQGSSPPLLRHRTP</sequence>
<reference evidence="2 3" key="1">
    <citation type="submission" date="2019-05" db="EMBL/GenBank/DDBJ databases">
        <title>Another draft genome of Portunus trituberculatus and its Hox gene families provides insights of decapod evolution.</title>
        <authorList>
            <person name="Jeong J.-H."/>
            <person name="Song I."/>
            <person name="Kim S."/>
            <person name="Choi T."/>
            <person name="Kim D."/>
            <person name="Ryu S."/>
            <person name="Kim W."/>
        </authorList>
    </citation>
    <scope>NUCLEOTIDE SEQUENCE [LARGE SCALE GENOMIC DNA]</scope>
    <source>
        <tissue evidence="2">Muscle</tissue>
    </source>
</reference>
<dbReference type="Proteomes" id="UP000324222">
    <property type="component" value="Unassembled WGS sequence"/>
</dbReference>
<evidence type="ECO:0000256" key="1">
    <source>
        <dbReference type="SAM" id="MobiDB-lite"/>
    </source>
</evidence>
<evidence type="ECO:0000313" key="2">
    <source>
        <dbReference type="EMBL" id="MPC35379.1"/>
    </source>
</evidence>
<gene>
    <name evidence="2" type="ORF">E2C01_028800</name>
</gene>